<dbReference type="GO" id="GO:0043024">
    <property type="term" value="F:ribosomal small subunit binding"/>
    <property type="evidence" value="ECO:0007669"/>
    <property type="project" value="TreeGrafter"/>
</dbReference>
<dbReference type="PANTHER" id="PTHR33231">
    <property type="entry name" value="30S RIBOSOMAL PROTEIN"/>
    <property type="match status" value="1"/>
</dbReference>
<evidence type="ECO:0000256" key="3">
    <source>
        <dbReference type="ARBA" id="ARBA00038695"/>
    </source>
</evidence>
<dbReference type="HAMAP" id="MF_00839">
    <property type="entry name" value="HPF"/>
    <property type="match status" value="1"/>
</dbReference>
<evidence type="ECO:0000259" key="6">
    <source>
        <dbReference type="Pfam" id="PF16321"/>
    </source>
</evidence>
<reference evidence="7 8" key="1">
    <citation type="submission" date="2018-09" db="EMBL/GenBank/DDBJ databases">
        <authorList>
            <person name="Postec A."/>
        </authorList>
    </citation>
    <scope>NUCLEOTIDE SEQUENCE [LARGE SCALE GENOMIC DNA]</scope>
    <source>
        <strain evidence="7">70B-A</strain>
    </source>
</reference>
<dbReference type="InterPro" id="IPR032528">
    <property type="entry name" value="Ribosom_S30AE_C"/>
</dbReference>
<evidence type="ECO:0000313" key="8">
    <source>
        <dbReference type="Proteomes" id="UP000279029"/>
    </source>
</evidence>
<dbReference type="InterPro" id="IPR036567">
    <property type="entry name" value="RHF-like"/>
</dbReference>
<dbReference type="SUPFAM" id="SSF69754">
    <property type="entry name" value="Ribosome binding protein Y (YfiA homologue)"/>
    <property type="match status" value="1"/>
</dbReference>
<dbReference type="KEGG" id="cbar:PATL70BA_1018"/>
<gene>
    <name evidence="5 7" type="primary">hpf</name>
    <name evidence="7" type="ORF">PATL70BA_1018</name>
</gene>
<comment type="subcellular location">
    <subcellularLocation>
        <location evidence="5">Cytoplasm</location>
    </subcellularLocation>
</comment>
<dbReference type="Pfam" id="PF02482">
    <property type="entry name" value="Ribosomal_S30AE"/>
    <property type="match status" value="1"/>
</dbReference>
<organism evidence="7 8">
    <name type="scientific">Petrocella atlantisensis</name>
    <dbReference type="NCBI Taxonomy" id="2173034"/>
    <lineage>
        <taxon>Bacteria</taxon>
        <taxon>Bacillati</taxon>
        <taxon>Bacillota</taxon>
        <taxon>Clostridia</taxon>
        <taxon>Lachnospirales</taxon>
        <taxon>Vallitaleaceae</taxon>
        <taxon>Petrocella</taxon>
    </lineage>
</organism>
<keyword evidence="5" id="KW-0963">Cytoplasm</keyword>
<dbReference type="CDD" id="cd00552">
    <property type="entry name" value="RaiA"/>
    <property type="match status" value="1"/>
</dbReference>
<dbReference type="Pfam" id="PF16321">
    <property type="entry name" value="Ribosom_S30AE_C"/>
    <property type="match status" value="1"/>
</dbReference>
<comment type="similarity">
    <text evidence="2">Belongs to the HPF/YfiA ribosome-associated protein family. Short HPF subfamily.</text>
</comment>
<evidence type="ECO:0000313" key="7">
    <source>
        <dbReference type="EMBL" id="VDN46892.1"/>
    </source>
</evidence>
<feature type="domain" description="Sigma 54 modulation/S30EA ribosomal protein C-terminal" evidence="6">
    <location>
        <begin position="117"/>
        <end position="170"/>
    </location>
</feature>
<dbReference type="FunFam" id="3.30.160.100:FF:000001">
    <property type="entry name" value="Ribosome hibernation promoting factor"/>
    <property type="match status" value="1"/>
</dbReference>
<comment type="function">
    <text evidence="5">Required for dimerization of active 70S ribosomes into 100S ribosomes in stationary phase; 100S ribosomes are translationally inactive and sometimes present during exponential growth.</text>
</comment>
<evidence type="ECO:0000256" key="4">
    <source>
        <dbReference type="ARBA" id="ARBA00041148"/>
    </source>
</evidence>
<evidence type="ECO:0000256" key="5">
    <source>
        <dbReference type="HAMAP-Rule" id="MF_00839"/>
    </source>
</evidence>
<keyword evidence="1 5" id="KW-0810">Translation regulation</keyword>
<keyword evidence="8" id="KW-1185">Reference proteome</keyword>
<dbReference type="InterPro" id="IPR034694">
    <property type="entry name" value="HPF_long/plastid"/>
</dbReference>
<dbReference type="InterPro" id="IPR050574">
    <property type="entry name" value="HPF/YfiA_ribosome-assoc"/>
</dbReference>
<dbReference type="NCBIfam" id="TIGR00741">
    <property type="entry name" value="yfiA"/>
    <property type="match status" value="1"/>
</dbReference>
<comment type="subunit">
    <text evidence="5">Interacts with 100S ribosomes.</text>
</comment>
<dbReference type="PANTHER" id="PTHR33231:SF1">
    <property type="entry name" value="30S RIBOSOMAL PROTEIN"/>
    <property type="match status" value="1"/>
</dbReference>
<dbReference type="Gene3D" id="3.30.505.50">
    <property type="entry name" value="Sigma 54 modulation/S30EA ribosomal protein, C-terminal domain"/>
    <property type="match status" value="1"/>
</dbReference>
<dbReference type="GO" id="GO:0022627">
    <property type="term" value="C:cytosolic small ribosomal subunit"/>
    <property type="evidence" value="ECO:0007669"/>
    <property type="project" value="TreeGrafter"/>
</dbReference>
<dbReference type="EMBL" id="LR130778">
    <property type="protein sequence ID" value="VDN46892.1"/>
    <property type="molecule type" value="Genomic_DNA"/>
</dbReference>
<accession>A0A3P7RW07</accession>
<evidence type="ECO:0000256" key="2">
    <source>
        <dbReference type="ARBA" id="ARBA00038434"/>
    </source>
</evidence>
<dbReference type="InterPro" id="IPR003489">
    <property type="entry name" value="RHF/RaiA"/>
</dbReference>
<comment type="subunit">
    <text evidence="3">Associates exclusively with 100S ribosomes, which are dimers of 70S ribosomes.</text>
</comment>
<dbReference type="AlphaFoldDB" id="A0A3P7RW07"/>
<evidence type="ECO:0000256" key="1">
    <source>
        <dbReference type="ARBA" id="ARBA00022845"/>
    </source>
</evidence>
<dbReference type="Gene3D" id="3.30.160.100">
    <property type="entry name" value="Ribosome hibernation promotion factor-like"/>
    <property type="match status" value="1"/>
</dbReference>
<dbReference type="OrthoDB" id="9794975at2"/>
<sequence>MRYTISGKNIEITNALREVATNKLSKLEKYFSEDTEVQVTLSVLKKNHIIEVTLPLKGTIIRAEEEAENMYAAIDLVIDVLERQLLRHKKKLINRHRHHGTFRTAFAQADYEDDEGMAIVRSKKFPIKPMDAEEACMEMELLGHSFFVFRDRDTEELAVVYKRKDGQFGLISPE</sequence>
<proteinExistence type="inferred from homology"/>
<comment type="similarity">
    <text evidence="5">Belongs to the HPF/YfiA ribosome-associated protein family. Long HPF subfamily.</text>
</comment>
<dbReference type="GO" id="GO:0045900">
    <property type="term" value="P:negative regulation of translational elongation"/>
    <property type="evidence" value="ECO:0007669"/>
    <property type="project" value="TreeGrafter"/>
</dbReference>
<dbReference type="RefSeq" id="WP_125136314.1">
    <property type="nucleotide sequence ID" value="NZ_LR130778.1"/>
</dbReference>
<protein>
    <recommendedName>
        <fullName evidence="4 5">Ribosome hibernation promoting factor</fullName>
        <shortName evidence="5">HPF</shortName>
    </recommendedName>
</protein>
<dbReference type="Proteomes" id="UP000279029">
    <property type="component" value="Chromosome"/>
</dbReference>
<dbReference type="InterPro" id="IPR038416">
    <property type="entry name" value="Ribosom_S30AE_C_sf"/>
</dbReference>
<name>A0A3P7RW07_9FIRM</name>